<sequence length="382" mass="40439">MCMEDMDDVAVMLRDAAVGFIEGRYDASLLQENSLKPRPVDRKLWNEMADIGWLGLCLPESVGGSGLGLQGATVLAEVFGRTLFSPHFAGAVCMPSEILRAGLDAGGESACESLASLVIGGERLLALAWQEQAGQMQAGDAATVLRNGRVSGKKIFVPAVENDSILLVTVSTPEGPAVVAVACDADGVTVEQAAAGLGSIATVTFNEAPLWQEQPVLQGPAASAAVRNALAAGRIVLSAQLAGLASGCLEKNIRYVNERIQFGRAIGSFQTIQHRCVDLHIDTLLAGSSWRNALRLWETRPDDPATEAAISAAKARCGDAAMKVARQSVQMHGAMGFAEEVDVGFYLRAAMHAASYLGNALQHRRLFADPRLMTTKLEESHA</sequence>
<dbReference type="GO" id="GO:0003995">
    <property type="term" value="F:acyl-CoA dehydrogenase activity"/>
    <property type="evidence" value="ECO:0007669"/>
    <property type="project" value="TreeGrafter"/>
</dbReference>
<dbReference type="AlphaFoldDB" id="A0A3A3FF77"/>
<dbReference type="SUPFAM" id="SSF47203">
    <property type="entry name" value="Acyl-CoA dehydrogenase C-terminal domain-like"/>
    <property type="match status" value="1"/>
</dbReference>
<dbReference type="Pfam" id="PF02771">
    <property type="entry name" value="Acyl-CoA_dh_N"/>
    <property type="match status" value="1"/>
</dbReference>
<comment type="caution">
    <text evidence="8">The sequence shown here is derived from an EMBL/GenBank/DDBJ whole genome shotgun (WGS) entry which is preliminary data.</text>
</comment>
<keyword evidence="4" id="KW-0274">FAD</keyword>
<dbReference type="Pfam" id="PF00441">
    <property type="entry name" value="Acyl-CoA_dh_1"/>
    <property type="match status" value="1"/>
</dbReference>
<dbReference type="InterPro" id="IPR009100">
    <property type="entry name" value="AcylCoA_DH/oxidase_NM_dom_sf"/>
</dbReference>
<evidence type="ECO:0000313" key="9">
    <source>
        <dbReference type="Proteomes" id="UP000265955"/>
    </source>
</evidence>
<gene>
    <name evidence="8" type="ORF">D3871_23675</name>
</gene>
<evidence type="ECO:0000256" key="3">
    <source>
        <dbReference type="ARBA" id="ARBA00022630"/>
    </source>
</evidence>
<protein>
    <submittedName>
        <fullName evidence="8">Acyl-CoA dehydrogenase</fullName>
    </submittedName>
</protein>
<evidence type="ECO:0000256" key="2">
    <source>
        <dbReference type="ARBA" id="ARBA00009347"/>
    </source>
</evidence>
<dbReference type="Gene3D" id="1.10.540.10">
    <property type="entry name" value="Acyl-CoA dehydrogenase/oxidase, N-terminal domain"/>
    <property type="match status" value="1"/>
</dbReference>
<evidence type="ECO:0000256" key="1">
    <source>
        <dbReference type="ARBA" id="ARBA00001974"/>
    </source>
</evidence>
<feature type="domain" description="Acyl-CoA dehydrogenase/oxidase C-terminal" evidence="6">
    <location>
        <begin position="226"/>
        <end position="364"/>
    </location>
</feature>
<dbReference type="InterPro" id="IPR037069">
    <property type="entry name" value="AcylCoA_DH/ox_N_sf"/>
</dbReference>
<comment type="similarity">
    <text evidence="2">Belongs to the acyl-CoA dehydrogenase family.</text>
</comment>
<dbReference type="InterPro" id="IPR013786">
    <property type="entry name" value="AcylCoA_DH/ox_N"/>
</dbReference>
<evidence type="ECO:0000259" key="7">
    <source>
        <dbReference type="Pfam" id="PF02771"/>
    </source>
</evidence>
<dbReference type="Gene3D" id="1.20.140.10">
    <property type="entry name" value="Butyryl-CoA Dehydrogenase, subunit A, domain 3"/>
    <property type="match status" value="1"/>
</dbReference>
<dbReference type="InterPro" id="IPR009075">
    <property type="entry name" value="AcylCo_DH/oxidase_C"/>
</dbReference>
<keyword evidence="5" id="KW-0560">Oxidoreductase</keyword>
<evidence type="ECO:0000259" key="6">
    <source>
        <dbReference type="Pfam" id="PF00441"/>
    </source>
</evidence>
<name>A0A3A3FF77_9BURK</name>
<dbReference type="InterPro" id="IPR046373">
    <property type="entry name" value="Acyl-CoA_Oxase/DH_mid-dom_sf"/>
</dbReference>
<dbReference type="PANTHER" id="PTHR43884">
    <property type="entry name" value="ACYL-COA DEHYDROGENASE"/>
    <property type="match status" value="1"/>
</dbReference>
<feature type="domain" description="Acyl-CoA dehydrogenase/oxidase N-terminal" evidence="7">
    <location>
        <begin position="12"/>
        <end position="102"/>
    </location>
</feature>
<proteinExistence type="inferred from homology"/>
<dbReference type="SUPFAM" id="SSF56645">
    <property type="entry name" value="Acyl-CoA dehydrogenase NM domain-like"/>
    <property type="match status" value="1"/>
</dbReference>
<organism evidence="8 9">
    <name type="scientific">Noviherbaspirillum saxi</name>
    <dbReference type="NCBI Taxonomy" id="2320863"/>
    <lineage>
        <taxon>Bacteria</taxon>
        <taxon>Pseudomonadati</taxon>
        <taxon>Pseudomonadota</taxon>
        <taxon>Betaproteobacteria</taxon>
        <taxon>Burkholderiales</taxon>
        <taxon>Oxalobacteraceae</taxon>
        <taxon>Noviherbaspirillum</taxon>
    </lineage>
</organism>
<accession>A0A3A3FF77</accession>
<reference evidence="9" key="1">
    <citation type="submission" date="2018-09" db="EMBL/GenBank/DDBJ databases">
        <authorList>
            <person name="Zhu H."/>
        </authorList>
    </citation>
    <scope>NUCLEOTIDE SEQUENCE [LARGE SCALE GENOMIC DNA]</scope>
    <source>
        <strain evidence="9">K1R23-30</strain>
    </source>
</reference>
<comment type="cofactor">
    <cofactor evidence="1">
        <name>FAD</name>
        <dbReference type="ChEBI" id="CHEBI:57692"/>
    </cofactor>
</comment>
<dbReference type="Gene3D" id="2.40.110.10">
    <property type="entry name" value="Butyryl-CoA Dehydrogenase, subunit A, domain 2"/>
    <property type="match status" value="1"/>
</dbReference>
<dbReference type="InterPro" id="IPR036250">
    <property type="entry name" value="AcylCo_DH-like_C"/>
</dbReference>
<dbReference type="EMBL" id="QYUO01000003">
    <property type="protein sequence ID" value="RJF91697.1"/>
    <property type="molecule type" value="Genomic_DNA"/>
</dbReference>
<evidence type="ECO:0000256" key="4">
    <source>
        <dbReference type="ARBA" id="ARBA00022827"/>
    </source>
</evidence>
<dbReference type="CDD" id="cd00567">
    <property type="entry name" value="ACAD"/>
    <property type="match status" value="1"/>
</dbReference>
<evidence type="ECO:0000256" key="5">
    <source>
        <dbReference type="ARBA" id="ARBA00023002"/>
    </source>
</evidence>
<dbReference type="Proteomes" id="UP000265955">
    <property type="component" value="Unassembled WGS sequence"/>
</dbReference>
<keyword evidence="3" id="KW-0285">Flavoprotein</keyword>
<evidence type="ECO:0000313" key="8">
    <source>
        <dbReference type="EMBL" id="RJF91697.1"/>
    </source>
</evidence>
<dbReference type="GO" id="GO:0050660">
    <property type="term" value="F:flavin adenine dinucleotide binding"/>
    <property type="evidence" value="ECO:0007669"/>
    <property type="project" value="InterPro"/>
</dbReference>
<dbReference type="PANTHER" id="PTHR43884:SF20">
    <property type="entry name" value="ACYL-COA DEHYDROGENASE FADE28"/>
    <property type="match status" value="1"/>
</dbReference>
<keyword evidence="9" id="KW-1185">Reference proteome</keyword>